<dbReference type="Gene3D" id="3.40.1190.10">
    <property type="entry name" value="Mur-like, catalytic domain"/>
    <property type="match status" value="1"/>
</dbReference>
<evidence type="ECO:0000256" key="1">
    <source>
        <dbReference type="ARBA" id="ARBA00005898"/>
    </source>
</evidence>
<sequence length="534" mass="53828">MLSDDDPTRPARATPVPLAALVAAAEQHGPVRLAGADPATAGEGTSVTGVTLSTSRTRPGDLYAALPGARAHGADFAGAALEAGAVALLTDDDGLARLAPAVAASLPVLVVPDPRAALGPVAARAYGEPAAALRLCGVTGTQGKTTTTRLLEAGLSAAGVPAAVVGTVGTRVLGADVPTVLTTPEAPDLHGLFARMREQGVDTCAMEVSSHALVLGRVDGVVFDVAVFTNLGRDHLDFHADEEDYFAAKARLFDPDRCRRALVNLDDAHGRRLLAAATVPTRTFSAAGDPAADWRAVDVVLEADGSRFTVLGPDGERAEAAVPVPGDFNVANALAALAAAAELGHDLRAVAAGIAAGPGVPGRLERVPTDLPCTVVVDYAHKPDAVAATLRTLRPLAAAAGGRLLVVLGAGGDRDPGKRSVMGRLAAELADVVVVTDDNPRSEDPAEIRAALLVGAAEARAAGSAAEVHEEGDRRRAVRAALTAAGPGDLVLVAGKGHETGQEVAGTVHPFDDRVVVAEEAAALAAASATGGAR</sequence>
<proteinExistence type="inferred from homology"/>
<comment type="catalytic activity">
    <reaction evidence="7">
        <text>UDP-N-acetyl-alpha-D-muramoyl-L-alanyl-D-glutamate + meso-2,6-diaminopimelate + ATP = UDP-N-acetyl-alpha-D-muramoyl-L-alanyl-gamma-D-glutamyl-meso-2,6-diaminopimelate + ADP + phosphate + H(+)</text>
        <dbReference type="Rhea" id="RHEA:23676"/>
        <dbReference type="ChEBI" id="CHEBI:15378"/>
        <dbReference type="ChEBI" id="CHEBI:30616"/>
        <dbReference type="ChEBI" id="CHEBI:43474"/>
        <dbReference type="ChEBI" id="CHEBI:57791"/>
        <dbReference type="ChEBI" id="CHEBI:83900"/>
        <dbReference type="ChEBI" id="CHEBI:83905"/>
        <dbReference type="ChEBI" id="CHEBI:456216"/>
        <dbReference type="EC" id="6.3.2.13"/>
    </reaction>
</comment>
<keyword evidence="7" id="KW-0963">Cytoplasm</keyword>
<dbReference type="GO" id="GO:0008360">
    <property type="term" value="P:regulation of cell shape"/>
    <property type="evidence" value="ECO:0007669"/>
    <property type="project" value="UniProtKB-KW"/>
</dbReference>
<dbReference type="UniPathway" id="UPA00219"/>
<dbReference type="GO" id="GO:0009252">
    <property type="term" value="P:peptidoglycan biosynthetic process"/>
    <property type="evidence" value="ECO:0007669"/>
    <property type="project" value="UniProtKB-UniRule"/>
</dbReference>
<feature type="binding site" evidence="7">
    <location>
        <position position="209"/>
    </location>
    <ligand>
        <name>UDP-N-acetyl-alpha-D-muramoyl-L-alanyl-D-glutamate</name>
        <dbReference type="ChEBI" id="CHEBI:83900"/>
    </ligand>
</feature>
<comment type="caution">
    <text evidence="7">Lacks conserved residue(s) required for the propagation of feature annotation.</text>
</comment>
<evidence type="ECO:0000256" key="6">
    <source>
        <dbReference type="ARBA" id="ARBA00023316"/>
    </source>
</evidence>
<evidence type="ECO:0000256" key="4">
    <source>
        <dbReference type="ARBA" id="ARBA00022984"/>
    </source>
</evidence>
<dbReference type="InterPro" id="IPR036615">
    <property type="entry name" value="Mur_ligase_C_dom_sf"/>
</dbReference>
<feature type="domain" description="Mur ligase C-terminal" evidence="11">
    <location>
        <begin position="362"/>
        <end position="497"/>
    </location>
</feature>
<dbReference type="GO" id="GO:0005524">
    <property type="term" value="F:ATP binding"/>
    <property type="evidence" value="ECO:0007669"/>
    <property type="project" value="UniProtKB-UniRule"/>
</dbReference>
<dbReference type="Pfam" id="PF08245">
    <property type="entry name" value="Mur_ligase_M"/>
    <property type="match status" value="1"/>
</dbReference>
<dbReference type="Gene3D" id="3.90.190.20">
    <property type="entry name" value="Mur ligase, C-terminal domain"/>
    <property type="match status" value="1"/>
</dbReference>
<dbReference type="GO" id="GO:0000287">
    <property type="term" value="F:magnesium ion binding"/>
    <property type="evidence" value="ECO:0007669"/>
    <property type="project" value="UniProtKB-UniRule"/>
</dbReference>
<dbReference type="Pfam" id="PF02875">
    <property type="entry name" value="Mur_ligase_C"/>
    <property type="match status" value="1"/>
</dbReference>
<dbReference type="InterPro" id="IPR035911">
    <property type="entry name" value="MurE/MurF_N"/>
</dbReference>
<comment type="function">
    <text evidence="7">Catalyzes the addition of meso-diaminopimelic acid to the nucleotide precursor UDP-N-acetylmuramoyl-L-alanyl-D-glutamate (UMAG) in the biosynthesis of bacterial cell-wall peptidoglycan.</text>
</comment>
<keyword evidence="4 7" id="KW-0573">Peptidoglycan synthesis</keyword>
<feature type="short sequence motif" description="Meso-diaminopimelate recognition motif" evidence="7">
    <location>
        <begin position="438"/>
        <end position="441"/>
    </location>
</feature>
<evidence type="ECO:0000256" key="5">
    <source>
        <dbReference type="ARBA" id="ARBA00023306"/>
    </source>
</evidence>
<evidence type="ECO:0000256" key="9">
    <source>
        <dbReference type="SAM" id="MobiDB-lite"/>
    </source>
</evidence>
<organism evidence="13 14">
    <name type="scientific">Nocardioides perillae</name>
    <dbReference type="NCBI Taxonomy" id="1119534"/>
    <lineage>
        <taxon>Bacteria</taxon>
        <taxon>Bacillati</taxon>
        <taxon>Actinomycetota</taxon>
        <taxon>Actinomycetes</taxon>
        <taxon>Propionibacteriales</taxon>
        <taxon>Nocardioidaceae</taxon>
        <taxon>Nocardioides</taxon>
    </lineage>
</organism>
<dbReference type="InterPro" id="IPR004101">
    <property type="entry name" value="Mur_ligase_C"/>
</dbReference>
<evidence type="ECO:0000256" key="8">
    <source>
        <dbReference type="RuleBase" id="RU004135"/>
    </source>
</evidence>
<dbReference type="GO" id="GO:0051301">
    <property type="term" value="P:cell division"/>
    <property type="evidence" value="ECO:0007669"/>
    <property type="project" value="UniProtKB-KW"/>
</dbReference>
<feature type="binding site" evidence="7">
    <location>
        <position position="499"/>
    </location>
    <ligand>
        <name>meso-2,6-diaminopimelate</name>
        <dbReference type="ChEBI" id="CHEBI:57791"/>
    </ligand>
</feature>
<feature type="region of interest" description="Disordered" evidence="9">
    <location>
        <begin position="34"/>
        <end position="53"/>
    </location>
</feature>
<feature type="domain" description="Mur ligase central" evidence="12">
    <location>
        <begin position="138"/>
        <end position="340"/>
    </location>
</feature>
<protein>
    <recommendedName>
        <fullName evidence="7">UDP-N-acetylmuramoyl-L-alanyl-D-glutamate--2,6-diaminopimelate ligase</fullName>
        <ecNumber evidence="7">6.3.2.13</ecNumber>
    </recommendedName>
    <alternativeName>
        <fullName evidence="7">Meso-A2pm-adding enzyme</fullName>
    </alternativeName>
    <alternativeName>
        <fullName evidence="7">Meso-diaminopimelate-adding enzyme</fullName>
    </alternativeName>
    <alternativeName>
        <fullName evidence="7">UDP-MurNAc-L-Ala-D-Glu:meso-diaminopimelate ligase</fullName>
    </alternativeName>
    <alternativeName>
        <fullName evidence="7">UDP-MurNAc-tripeptide synthetase</fullName>
    </alternativeName>
    <alternativeName>
        <fullName evidence="7">UDP-N-acetylmuramyl-tripeptide synthetase</fullName>
    </alternativeName>
</protein>
<accession>A0A7Y9UVA9</accession>
<feature type="binding site" evidence="7">
    <location>
        <position position="217"/>
    </location>
    <ligand>
        <name>UDP-N-acetyl-alpha-D-muramoyl-L-alanyl-D-glutamate</name>
        <dbReference type="ChEBI" id="CHEBI:83900"/>
    </ligand>
</feature>
<dbReference type="Gene3D" id="3.40.1390.10">
    <property type="entry name" value="MurE/MurF, N-terminal domain"/>
    <property type="match status" value="1"/>
</dbReference>
<dbReference type="SUPFAM" id="SSF53244">
    <property type="entry name" value="MurD-like peptide ligases, peptide-binding domain"/>
    <property type="match status" value="1"/>
</dbReference>
<feature type="binding site" evidence="7">
    <location>
        <begin position="438"/>
        <end position="441"/>
    </location>
    <ligand>
        <name>meso-2,6-diaminopimelate</name>
        <dbReference type="ChEBI" id="CHEBI:57791"/>
    </ligand>
</feature>
<dbReference type="NCBIfam" id="NF001124">
    <property type="entry name" value="PRK00139.1-2"/>
    <property type="match status" value="1"/>
</dbReference>
<keyword evidence="7" id="KW-0460">Magnesium</keyword>
<keyword evidence="7" id="KW-0067">ATP-binding</keyword>
<evidence type="ECO:0000259" key="11">
    <source>
        <dbReference type="Pfam" id="PF02875"/>
    </source>
</evidence>
<dbReference type="InterPro" id="IPR013221">
    <property type="entry name" value="Mur_ligase_cen"/>
</dbReference>
<dbReference type="EC" id="6.3.2.13" evidence="7"/>
<dbReference type="Pfam" id="PF01225">
    <property type="entry name" value="Mur_ligase"/>
    <property type="match status" value="1"/>
</dbReference>
<dbReference type="SUPFAM" id="SSF63418">
    <property type="entry name" value="MurE/MurF N-terminal domain"/>
    <property type="match status" value="1"/>
</dbReference>
<keyword evidence="5 7" id="KW-0131">Cell cycle</keyword>
<feature type="binding site" evidence="7">
    <location>
        <position position="52"/>
    </location>
    <ligand>
        <name>UDP-N-acetyl-alpha-D-muramoyl-L-alanyl-D-glutamate</name>
        <dbReference type="ChEBI" id="CHEBI:83900"/>
    </ligand>
</feature>
<feature type="compositionally biased region" description="Low complexity" evidence="9">
    <location>
        <begin position="44"/>
        <end position="53"/>
    </location>
</feature>
<comment type="pathway">
    <text evidence="7 8">Cell wall biogenesis; peptidoglycan biosynthesis.</text>
</comment>
<dbReference type="PANTHER" id="PTHR23135">
    <property type="entry name" value="MUR LIGASE FAMILY MEMBER"/>
    <property type="match status" value="1"/>
</dbReference>
<comment type="PTM">
    <text evidence="7">Carboxylation is probably crucial for Mg(2+) binding and, consequently, for the gamma-phosphate positioning of ATP.</text>
</comment>
<keyword evidence="3 7" id="KW-0133">Cell shape</keyword>
<dbReference type="InterPro" id="IPR000713">
    <property type="entry name" value="Mur_ligase_N"/>
</dbReference>
<feature type="binding site" evidence="7">
    <location>
        <position position="414"/>
    </location>
    <ligand>
        <name>meso-2,6-diaminopimelate</name>
        <dbReference type="ChEBI" id="CHEBI:57791"/>
    </ligand>
</feature>
<dbReference type="NCBIfam" id="TIGR01085">
    <property type="entry name" value="murE"/>
    <property type="match status" value="1"/>
</dbReference>
<keyword evidence="7 13" id="KW-0436">Ligase</keyword>
<dbReference type="InterPro" id="IPR036565">
    <property type="entry name" value="Mur-like_cat_sf"/>
</dbReference>
<evidence type="ECO:0000256" key="2">
    <source>
        <dbReference type="ARBA" id="ARBA00022618"/>
    </source>
</evidence>
<feature type="binding site" evidence="7">
    <location>
        <begin position="182"/>
        <end position="183"/>
    </location>
    <ligand>
        <name>UDP-N-acetyl-alpha-D-muramoyl-L-alanyl-D-glutamate</name>
        <dbReference type="ChEBI" id="CHEBI:83900"/>
    </ligand>
</feature>
<feature type="binding site" evidence="7">
    <location>
        <position position="54"/>
    </location>
    <ligand>
        <name>UDP-N-acetyl-alpha-D-muramoyl-L-alanyl-D-glutamate</name>
        <dbReference type="ChEBI" id="CHEBI:83900"/>
    </ligand>
</feature>
<feature type="domain" description="Mur ligase N-terminal catalytic" evidence="10">
    <location>
        <begin position="47"/>
        <end position="126"/>
    </location>
</feature>
<comment type="subcellular location">
    <subcellularLocation>
        <location evidence="7 8">Cytoplasm</location>
    </subcellularLocation>
</comment>
<evidence type="ECO:0000313" key="13">
    <source>
        <dbReference type="EMBL" id="NYG56235.1"/>
    </source>
</evidence>
<dbReference type="PANTHER" id="PTHR23135:SF4">
    <property type="entry name" value="UDP-N-ACETYLMURAMOYL-L-ALANYL-D-GLUTAMATE--2,6-DIAMINOPIMELATE LIGASE MURE HOMOLOG, CHLOROPLASTIC"/>
    <property type="match status" value="1"/>
</dbReference>
<dbReference type="Proteomes" id="UP000544110">
    <property type="component" value="Unassembled WGS sequence"/>
</dbReference>
<dbReference type="InterPro" id="IPR005761">
    <property type="entry name" value="UDP-N-AcMur-Glu-dNH2Pim_ligase"/>
</dbReference>
<keyword evidence="2 7" id="KW-0132">Cell division</keyword>
<dbReference type="NCBIfam" id="NF001126">
    <property type="entry name" value="PRK00139.1-4"/>
    <property type="match status" value="1"/>
</dbReference>
<dbReference type="GO" id="GO:0071555">
    <property type="term" value="P:cell wall organization"/>
    <property type="evidence" value="ECO:0007669"/>
    <property type="project" value="UniProtKB-KW"/>
</dbReference>
<gene>
    <name evidence="7" type="primary">murE</name>
    <name evidence="13" type="ORF">BJ989_002539</name>
</gene>
<keyword evidence="14" id="KW-1185">Reference proteome</keyword>
<comment type="caution">
    <text evidence="13">The sequence shown here is derived from an EMBL/GenBank/DDBJ whole genome shotgun (WGS) entry which is preliminary data.</text>
</comment>
<keyword evidence="6 7" id="KW-0961">Cell wall biogenesis/degradation</keyword>
<comment type="similarity">
    <text evidence="1 7">Belongs to the MurCDEF family. MurE subfamily.</text>
</comment>
<dbReference type="AlphaFoldDB" id="A0A7Y9UVA9"/>
<keyword evidence="7" id="KW-0547">Nucleotide-binding</keyword>
<reference evidence="13 14" key="1">
    <citation type="submission" date="2020-07" db="EMBL/GenBank/DDBJ databases">
        <title>Sequencing the genomes of 1000 actinobacteria strains.</title>
        <authorList>
            <person name="Klenk H.-P."/>
        </authorList>
    </citation>
    <scope>NUCLEOTIDE SEQUENCE [LARGE SCALE GENOMIC DNA]</scope>
    <source>
        <strain evidence="13 14">DSM 24552</strain>
    </source>
</reference>
<dbReference type="GO" id="GO:0008765">
    <property type="term" value="F:UDP-N-acetylmuramoylalanyl-D-glutamate-2,6-diaminopimelate ligase activity"/>
    <property type="evidence" value="ECO:0007669"/>
    <property type="project" value="UniProtKB-UniRule"/>
</dbReference>
<feature type="modified residue" description="N6-carboxylysine" evidence="7">
    <location>
        <position position="249"/>
    </location>
</feature>
<evidence type="ECO:0000256" key="7">
    <source>
        <dbReference type="HAMAP-Rule" id="MF_00208"/>
    </source>
</evidence>
<evidence type="ECO:0000313" key="14">
    <source>
        <dbReference type="Proteomes" id="UP000544110"/>
    </source>
</evidence>
<evidence type="ECO:0000259" key="10">
    <source>
        <dbReference type="Pfam" id="PF01225"/>
    </source>
</evidence>
<dbReference type="EMBL" id="JACCAC010000001">
    <property type="protein sequence ID" value="NYG56235.1"/>
    <property type="molecule type" value="Genomic_DNA"/>
</dbReference>
<dbReference type="SUPFAM" id="SSF53623">
    <property type="entry name" value="MurD-like peptide ligases, catalytic domain"/>
    <property type="match status" value="1"/>
</dbReference>
<dbReference type="GO" id="GO:0005737">
    <property type="term" value="C:cytoplasm"/>
    <property type="evidence" value="ECO:0007669"/>
    <property type="project" value="UniProtKB-SubCell"/>
</dbReference>
<feature type="binding site" evidence="7">
    <location>
        <position position="495"/>
    </location>
    <ligand>
        <name>meso-2,6-diaminopimelate</name>
        <dbReference type="ChEBI" id="CHEBI:57791"/>
    </ligand>
</feature>
<name>A0A7Y9UVA9_9ACTN</name>
<dbReference type="HAMAP" id="MF_00208">
    <property type="entry name" value="MurE"/>
    <property type="match status" value="1"/>
</dbReference>
<evidence type="ECO:0000259" key="12">
    <source>
        <dbReference type="Pfam" id="PF08245"/>
    </source>
</evidence>
<feature type="binding site" evidence="7">
    <location>
        <begin position="140"/>
        <end position="146"/>
    </location>
    <ligand>
        <name>ATP</name>
        <dbReference type="ChEBI" id="CHEBI:30616"/>
    </ligand>
</feature>
<comment type="cofactor">
    <cofactor evidence="7">
        <name>Mg(2+)</name>
        <dbReference type="ChEBI" id="CHEBI:18420"/>
    </cofactor>
</comment>
<evidence type="ECO:0000256" key="3">
    <source>
        <dbReference type="ARBA" id="ARBA00022960"/>
    </source>
</evidence>